<proteinExistence type="predicted"/>
<protein>
    <submittedName>
        <fullName evidence="1">Uncharacterized protein</fullName>
    </submittedName>
</protein>
<evidence type="ECO:0000313" key="2">
    <source>
        <dbReference type="Proteomes" id="UP000680865"/>
    </source>
</evidence>
<dbReference type="AlphaFoldDB" id="A0A919SYS2"/>
<reference evidence="1" key="1">
    <citation type="submission" date="2021-03" db="EMBL/GenBank/DDBJ databases">
        <title>Whole genome shotgun sequence of Actinoplanes consettensis NBRC 14913.</title>
        <authorList>
            <person name="Komaki H."/>
            <person name="Tamura T."/>
        </authorList>
    </citation>
    <scope>NUCLEOTIDE SEQUENCE</scope>
    <source>
        <strain evidence="1">NBRC 14913</strain>
    </source>
</reference>
<comment type="caution">
    <text evidence="1">The sequence shown here is derived from an EMBL/GenBank/DDBJ whole genome shotgun (WGS) entry which is preliminary data.</text>
</comment>
<organism evidence="1 2">
    <name type="scientific">Winogradskya consettensis</name>
    <dbReference type="NCBI Taxonomy" id="113560"/>
    <lineage>
        <taxon>Bacteria</taxon>
        <taxon>Bacillati</taxon>
        <taxon>Actinomycetota</taxon>
        <taxon>Actinomycetes</taxon>
        <taxon>Micromonosporales</taxon>
        <taxon>Micromonosporaceae</taxon>
        <taxon>Winogradskya</taxon>
    </lineage>
</organism>
<name>A0A919SYS2_9ACTN</name>
<gene>
    <name evidence="1" type="ORF">Aco04nite_76320</name>
</gene>
<dbReference type="EMBL" id="BOQP01000046">
    <property type="protein sequence ID" value="GIM81387.1"/>
    <property type="molecule type" value="Genomic_DNA"/>
</dbReference>
<evidence type="ECO:0000313" key="1">
    <source>
        <dbReference type="EMBL" id="GIM81387.1"/>
    </source>
</evidence>
<sequence>MARDRYREDMLTAEKMGAWRGRYQLAADGQPVAVWDPSWWRSGGDFEVHGQRYQVRSNGWGTKYRLLDEAGAEIALVERAGRKHWTAQSAGRSYEFRRASFWGNRQELVTDGVVTGSMRRVSAWSGAIEADLPGLSLPLQIFVIGVQLALWQAQQTAAASA</sequence>
<dbReference type="Proteomes" id="UP000680865">
    <property type="component" value="Unassembled WGS sequence"/>
</dbReference>
<accession>A0A919SYS2</accession>
<keyword evidence="2" id="KW-1185">Reference proteome</keyword>